<keyword evidence="3" id="KW-1185">Reference proteome</keyword>
<name>A0A7W6S0V1_9PROT</name>
<reference evidence="2 3" key="1">
    <citation type="submission" date="2020-08" db="EMBL/GenBank/DDBJ databases">
        <title>Genome sequencing of Purple Non-Sulfur Bacteria from various extreme environments.</title>
        <authorList>
            <person name="Mayer M."/>
        </authorList>
    </citation>
    <scope>NUCLEOTIDE SEQUENCE [LARGE SCALE GENOMIC DNA]</scope>
    <source>
        <strain evidence="2 3">JA135</strain>
    </source>
</reference>
<dbReference type="RefSeq" id="WP_184435989.1">
    <property type="nucleotide sequence ID" value="NZ_JACIGI010000022.1"/>
</dbReference>
<feature type="compositionally biased region" description="Pro residues" evidence="1">
    <location>
        <begin position="169"/>
        <end position="182"/>
    </location>
</feature>
<sequence>MYDDAARAAREGMASATRAPGPDDWPDLDPALWRGGRADPPTLPMDLFGAVWAAWIATAAEGASAPPDYVVAGLLPTVATLIGTTRRVSPWADWAEPSVLWCGAVGDPSSAKSPAADPIMRALRTVERDMGADFPDRHAQWTADQELASALKDRWKAEVKEAAKIGSPAPLPPEGMDPGPEPRPPRVIISDTTPEAMADVLAANPRGLLTTRDELAGWLESFERYSGGSSRALWIEAFGARPYTIDRVRTGNTYIPALSVCIHGTTQPDRLVDLLRDADDGLASRFLWSWPDPIPPRRPTGRTDHGMVERAFGRLLTLTPDGDRPVIVPVDAPGCGAMDMFRVQSYRDGRAASGLMASAIGKAPGLVLRLALALEHLWWAVTADPAPPSGVSVRAIHAAAALWMTYFRPMAARVYGDAALPRADRDAATLARAIRSRRATTINLRTVRRTWRLPRLREADRLAAAAQTLVDAGALHAAPAREGERAGRTRADYLVSPRLLEGVDDES</sequence>
<gene>
    <name evidence="2" type="ORF">GGD88_002561</name>
</gene>
<organism evidence="2 3">
    <name type="scientific">Roseospira goensis</name>
    <dbReference type="NCBI Taxonomy" id="391922"/>
    <lineage>
        <taxon>Bacteria</taxon>
        <taxon>Pseudomonadati</taxon>
        <taxon>Pseudomonadota</taxon>
        <taxon>Alphaproteobacteria</taxon>
        <taxon>Rhodospirillales</taxon>
        <taxon>Rhodospirillaceae</taxon>
        <taxon>Roseospira</taxon>
    </lineage>
</organism>
<evidence type="ECO:0000313" key="3">
    <source>
        <dbReference type="Proteomes" id="UP000555728"/>
    </source>
</evidence>
<dbReference type="Proteomes" id="UP000555728">
    <property type="component" value="Unassembled WGS sequence"/>
</dbReference>
<evidence type="ECO:0000256" key="1">
    <source>
        <dbReference type="SAM" id="MobiDB-lite"/>
    </source>
</evidence>
<proteinExistence type="predicted"/>
<dbReference type="AlphaFoldDB" id="A0A7W6S0V1"/>
<evidence type="ECO:0000313" key="2">
    <source>
        <dbReference type="EMBL" id="MBB4286820.1"/>
    </source>
</evidence>
<evidence type="ECO:0008006" key="4">
    <source>
        <dbReference type="Google" id="ProtNLM"/>
    </source>
</evidence>
<accession>A0A7W6S0V1</accession>
<dbReference type="EMBL" id="JACIGI010000022">
    <property type="protein sequence ID" value="MBB4286820.1"/>
    <property type="molecule type" value="Genomic_DNA"/>
</dbReference>
<feature type="compositionally biased region" description="Basic and acidic residues" evidence="1">
    <location>
        <begin position="1"/>
        <end position="10"/>
    </location>
</feature>
<feature type="region of interest" description="Disordered" evidence="1">
    <location>
        <begin position="163"/>
        <end position="183"/>
    </location>
</feature>
<comment type="caution">
    <text evidence="2">The sequence shown here is derived from an EMBL/GenBank/DDBJ whole genome shotgun (WGS) entry which is preliminary data.</text>
</comment>
<dbReference type="InterPro" id="IPR025048">
    <property type="entry name" value="DUF3987"/>
</dbReference>
<dbReference type="Pfam" id="PF13148">
    <property type="entry name" value="DUF3987"/>
    <property type="match status" value="1"/>
</dbReference>
<feature type="region of interest" description="Disordered" evidence="1">
    <location>
        <begin position="1"/>
        <end position="33"/>
    </location>
</feature>
<protein>
    <recommendedName>
        <fullName evidence="4">DUF3987 domain-containing protein</fullName>
    </recommendedName>
</protein>